<proteinExistence type="predicted"/>
<gene>
    <name evidence="1" type="ORF">APAL1065_LOCUS6003</name>
</gene>
<reference evidence="1" key="1">
    <citation type="submission" date="2021-01" db="EMBL/GenBank/DDBJ databases">
        <authorList>
            <person name="Corre E."/>
            <person name="Pelletier E."/>
            <person name="Niang G."/>
            <person name="Scheremetjew M."/>
            <person name="Finn R."/>
            <person name="Kale V."/>
            <person name="Holt S."/>
            <person name="Cochrane G."/>
            <person name="Meng A."/>
            <person name="Brown T."/>
            <person name="Cohen L."/>
        </authorList>
    </citation>
    <scope>NUCLEOTIDE SEQUENCE</scope>
    <source>
        <strain evidence="1">CCMP125</strain>
    </source>
</reference>
<name>A0A7S2VFI9_9STRA</name>
<dbReference type="AlphaFoldDB" id="A0A7S2VFI9"/>
<sequence>MVSKKSMKTMNKSRKMLWAIPLLCSLAVVGRSMWSSSAPEKQMTHRLASEKTGKNLRHLQESAADTMTGMELNIDISQESTGYDMVMNVAKTSDGKPGKSGKPSPAQERAIKAMESKVKSTVPGKPVYLFPKNLDMAKFDPAYILEVAVNVKSASEHLTFDLYDKSNMRLLLSRKATENKGATVYYCPLVKGQYILRMTDKEGRVLQHGDKGDLEVFVNQHKVADLDALETAQAIDVTTDGSLTDAVVQQV</sequence>
<accession>A0A7S2VFI9</accession>
<organism evidence="1">
    <name type="scientific">Entomoneis paludosa</name>
    <dbReference type="NCBI Taxonomy" id="265537"/>
    <lineage>
        <taxon>Eukaryota</taxon>
        <taxon>Sar</taxon>
        <taxon>Stramenopiles</taxon>
        <taxon>Ochrophyta</taxon>
        <taxon>Bacillariophyta</taxon>
        <taxon>Bacillariophyceae</taxon>
        <taxon>Bacillariophycidae</taxon>
        <taxon>Entomoneidaceae</taxon>
        <taxon>Entomoneis</taxon>
    </lineage>
</organism>
<dbReference type="EMBL" id="HBHT01008976">
    <property type="protein sequence ID" value="CAD9952611.1"/>
    <property type="molecule type" value="Transcribed_RNA"/>
</dbReference>
<evidence type="ECO:0000313" key="1">
    <source>
        <dbReference type="EMBL" id="CAD9952611.1"/>
    </source>
</evidence>
<protein>
    <submittedName>
        <fullName evidence="1">Uncharacterized protein</fullName>
    </submittedName>
</protein>